<keyword evidence="2" id="KW-1185">Reference proteome</keyword>
<dbReference type="AlphaFoldDB" id="A0AAN8LRY3"/>
<evidence type="ECO:0000313" key="1">
    <source>
        <dbReference type="EMBL" id="KAK6309131.1"/>
    </source>
</evidence>
<proteinExistence type="predicted"/>
<dbReference type="Proteomes" id="UP001356427">
    <property type="component" value="Unassembled WGS sequence"/>
</dbReference>
<organism evidence="1 2">
    <name type="scientific">Coregonus suidteri</name>
    <dbReference type="NCBI Taxonomy" id="861788"/>
    <lineage>
        <taxon>Eukaryota</taxon>
        <taxon>Metazoa</taxon>
        <taxon>Chordata</taxon>
        <taxon>Craniata</taxon>
        <taxon>Vertebrata</taxon>
        <taxon>Euteleostomi</taxon>
        <taxon>Actinopterygii</taxon>
        <taxon>Neopterygii</taxon>
        <taxon>Teleostei</taxon>
        <taxon>Protacanthopterygii</taxon>
        <taxon>Salmoniformes</taxon>
        <taxon>Salmonidae</taxon>
        <taxon>Coregoninae</taxon>
        <taxon>Coregonus</taxon>
    </lineage>
</organism>
<name>A0AAN8LRY3_9TELE</name>
<evidence type="ECO:0000313" key="2">
    <source>
        <dbReference type="Proteomes" id="UP001356427"/>
    </source>
</evidence>
<sequence length="112" mass="11873">MSYKAAAICNGEGQNGASDKQVDWGKIHCHRQDVGSHDGWLGIGGRSCPCPLHGLEADPGLGPLYQRQVQGQLESLLWLRIDYDLGMGMGGMLALSALAKVGCPDTPIIQGL</sequence>
<gene>
    <name evidence="1" type="ORF">J4Q44_G00205940</name>
</gene>
<protein>
    <submittedName>
        <fullName evidence="1">Uncharacterized protein</fullName>
    </submittedName>
</protein>
<accession>A0AAN8LRY3</accession>
<comment type="caution">
    <text evidence="1">The sequence shown here is derived from an EMBL/GenBank/DDBJ whole genome shotgun (WGS) entry which is preliminary data.</text>
</comment>
<reference evidence="1 2" key="1">
    <citation type="submission" date="2021-04" db="EMBL/GenBank/DDBJ databases">
        <authorList>
            <person name="De Guttry C."/>
            <person name="Zahm M."/>
            <person name="Klopp C."/>
            <person name="Cabau C."/>
            <person name="Louis A."/>
            <person name="Berthelot C."/>
            <person name="Parey E."/>
            <person name="Roest Crollius H."/>
            <person name="Montfort J."/>
            <person name="Robinson-Rechavi M."/>
            <person name="Bucao C."/>
            <person name="Bouchez O."/>
            <person name="Gislard M."/>
            <person name="Lluch J."/>
            <person name="Milhes M."/>
            <person name="Lampietro C."/>
            <person name="Lopez Roques C."/>
            <person name="Donnadieu C."/>
            <person name="Braasch I."/>
            <person name="Desvignes T."/>
            <person name="Postlethwait J."/>
            <person name="Bobe J."/>
            <person name="Wedekind C."/>
            <person name="Guiguen Y."/>
        </authorList>
    </citation>
    <scope>NUCLEOTIDE SEQUENCE [LARGE SCALE GENOMIC DNA]</scope>
    <source>
        <strain evidence="1">Cs_M1</strain>
        <tissue evidence="1">Blood</tissue>
    </source>
</reference>
<dbReference type="EMBL" id="JAGTTL010000018">
    <property type="protein sequence ID" value="KAK6309131.1"/>
    <property type="molecule type" value="Genomic_DNA"/>
</dbReference>